<dbReference type="PANTHER" id="PTHR44169">
    <property type="entry name" value="NADPH-DEPENDENT 1-ACYLDIHYDROXYACETONE PHOSPHATE REDUCTASE"/>
    <property type="match status" value="1"/>
</dbReference>
<accession>A0A3Q9C183</accession>
<dbReference type="PRINTS" id="PR00080">
    <property type="entry name" value="SDRFAMILY"/>
</dbReference>
<evidence type="ECO:0000256" key="3">
    <source>
        <dbReference type="RuleBase" id="RU000363"/>
    </source>
</evidence>
<dbReference type="GO" id="GO:0016491">
    <property type="term" value="F:oxidoreductase activity"/>
    <property type="evidence" value="ECO:0007669"/>
    <property type="project" value="UniProtKB-KW"/>
</dbReference>
<dbReference type="Proteomes" id="UP000280197">
    <property type="component" value="Chromosome"/>
</dbReference>
<dbReference type="Gene3D" id="3.40.50.720">
    <property type="entry name" value="NAD(P)-binding Rossmann-like Domain"/>
    <property type="match status" value="1"/>
</dbReference>
<dbReference type="PANTHER" id="PTHR44169:SF6">
    <property type="entry name" value="NADPH-DEPENDENT 1-ACYLDIHYDROXYACETONE PHOSPHATE REDUCTASE"/>
    <property type="match status" value="1"/>
</dbReference>
<dbReference type="AlphaFoldDB" id="A0A3Q9C183"/>
<comment type="similarity">
    <text evidence="1 3">Belongs to the short-chain dehydrogenases/reductases (SDR) family.</text>
</comment>
<dbReference type="InterPro" id="IPR002347">
    <property type="entry name" value="SDR_fam"/>
</dbReference>
<evidence type="ECO:0000256" key="1">
    <source>
        <dbReference type="ARBA" id="ARBA00006484"/>
    </source>
</evidence>
<dbReference type="Pfam" id="PF00106">
    <property type="entry name" value="adh_short"/>
    <property type="match status" value="1"/>
</dbReference>
<evidence type="ECO:0000313" key="5">
    <source>
        <dbReference type="Proteomes" id="UP000280197"/>
    </source>
</evidence>
<dbReference type="InterPro" id="IPR036291">
    <property type="entry name" value="NAD(P)-bd_dom_sf"/>
</dbReference>
<proteinExistence type="inferred from homology"/>
<dbReference type="KEGG" id="saqu:EJC51_22055"/>
<gene>
    <name evidence="4" type="ORF">EJC51_22055</name>
</gene>
<protein>
    <submittedName>
        <fullName evidence="4">SDR family NAD(P)-dependent oxidoreductase</fullName>
    </submittedName>
</protein>
<dbReference type="EMBL" id="CP034463">
    <property type="protein sequence ID" value="AZP18534.1"/>
    <property type="molecule type" value="Genomic_DNA"/>
</dbReference>
<dbReference type="PRINTS" id="PR00081">
    <property type="entry name" value="GDHRDH"/>
</dbReference>
<reference evidence="4 5" key="1">
    <citation type="submission" date="2018-12" db="EMBL/GenBank/DDBJ databases">
        <authorList>
            <person name="Li K."/>
        </authorList>
    </citation>
    <scope>NUCLEOTIDE SEQUENCE [LARGE SCALE GENOMIC DNA]</scope>
    <source>
        <strain evidence="5">CR22</strain>
    </source>
</reference>
<dbReference type="RefSeq" id="WP_126272675.1">
    <property type="nucleotide sequence ID" value="NZ_CP034463.1"/>
</dbReference>
<evidence type="ECO:0000256" key="2">
    <source>
        <dbReference type="ARBA" id="ARBA00023002"/>
    </source>
</evidence>
<evidence type="ECO:0000313" key="4">
    <source>
        <dbReference type="EMBL" id="AZP18534.1"/>
    </source>
</evidence>
<organism evidence="4 5">
    <name type="scientific">Streptomyces aquilus</name>
    <dbReference type="NCBI Taxonomy" id="2548456"/>
    <lineage>
        <taxon>Bacteria</taxon>
        <taxon>Bacillati</taxon>
        <taxon>Actinomycetota</taxon>
        <taxon>Actinomycetes</taxon>
        <taxon>Kitasatosporales</taxon>
        <taxon>Streptomycetaceae</taxon>
        <taxon>Streptomyces</taxon>
    </lineage>
</organism>
<keyword evidence="5" id="KW-1185">Reference proteome</keyword>
<name>A0A3Q9C183_9ACTN</name>
<sequence>MSPTSSAPVALVTGAAGGLGSATIKKLSDAGWQVIAAVRTPEALSALPLGLGSVTPVVLDVTDPDSIHAAATTVAPVLADHGLDALVNNAGVIVQGPVELVPPHALRRQFEINVLGQIAVTQAFLPALRRAGGRVVNVGAVTARTAVPFFGPVAASKAALASLNDTLRLELKFLGVDVVLVEPGALETEIFNKADKAAADDGWAGETEARQRYVKALGDAQAAAAKQKATPVEKAAGTLTKAITTRRPATRYLIGQDARALSFLRILPDRFRDGLLLRTLGLSRASYPKPAESAHAR</sequence>
<keyword evidence="2" id="KW-0560">Oxidoreductase</keyword>
<dbReference type="SUPFAM" id="SSF51735">
    <property type="entry name" value="NAD(P)-binding Rossmann-fold domains"/>
    <property type="match status" value="1"/>
</dbReference>